<evidence type="ECO:0000256" key="1">
    <source>
        <dbReference type="SAM" id="SignalP"/>
    </source>
</evidence>
<feature type="signal peptide" evidence="1">
    <location>
        <begin position="1"/>
        <end position="26"/>
    </location>
</feature>
<dbReference type="EMBL" id="JAUHTC010000098">
    <property type="protein sequence ID" value="MDN4522158.1"/>
    <property type="molecule type" value="Genomic_DNA"/>
</dbReference>
<reference evidence="3" key="1">
    <citation type="submission" date="2023-07" db="EMBL/GenBank/DDBJ databases">
        <title>Degradation of tert-butanol by M. austroafricanum TBA100.</title>
        <authorList>
            <person name="Helbich S."/>
            <person name="Vainshtein Y."/>
        </authorList>
    </citation>
    <scope>NUCLEOTIDE SEQUENCE</scope>
    <source>
        <strain evidence="3">TBA100</strain>
    </source>
</reference>
<dbReference type="RefSeq" id="WP_036370909.1">
    <property type="nucleotide sequence ID" value="NZ_CP070380.1"/>
</dbReference>
<evidence type="ECO:0000313" key="3">
    <source>
        <dbReference type="EMBL" id="MDN4522158.1"/>
    </source>
</evidence>
<dbReference type="Proteomes" id="UP001172687">
    <property type="component" value="Unassembled WGS sequence"/>
</dbReference>
<protein>
    <submittedName>
        <fullName evidence="3">DUF732 domain-containing protein</fullName>
    </submittedName>
</protein>
<evidence type="ECO:0000259" key="2">
    <source>
        <dbReference type="Pfam" id="PF05305"/>
    </source>
</evidence>
<accession>A0ABT8HN15</accession>
<name>A0ABT8HN15_MYCAO</name>
<proteinExistence type="predicted"/>
<keyword evidence="1" id="KW-0732">Signal</keyword>
<feature type="chain" id="PRO_5046391132" evidence="1">
    <location>
        <begin position="27"/>
        <end position="99"/>
    </location>
</feature>
<keyword evidence="4" id="KW-1185">Reference proteome</keyword>
<sequence length="99" mass="10055">MRAKLIVSAAVAAAGLATALAAPAFADETDDIFISALQNQGIPFSTAENAIELASAVCDYAAAGQDPTQIALEIMEPAGWTAEQSGFFVGAATQSYCPS</sequence>
<comment type="caution">
    <text evidence="3">The sequence shown here is derived from an EMBL/GenBank/DDBJ whole genome shotgun (WGS) entry which is preliminary data.</text>
</comment>
<gene>
    <name evidence="3" type="ORF">QYF68_30700</name>
</gene>
<evidence type="ECO:0000313" key="4">
    <source>
        <dbReference type="Proteomes" id="UP001172687"/>
    </source>
</evidence>
<dbReference type="InterPro" id="IPR007969">
    <property type="entry name" value="DUF732"/>
</dbReference>
<feature type="domain" description="DUF732" evidence="2">
    <location>
        <begin position="30"/>
        <end position="99"/>
    </location>
</feature>
<dbReference type="Pfam" id="PF05305">
    <property type="entry name" value="DUF732"/>
    <property type="match status" value="1"/>
</dbReference>
<organism evidence="3 4">
    <name type="scientific">Mycolicibacterium austroafricanum</name>
    <name type="common">Mycobacterium austroafricanum</name>
    <dbReference type="NCBI Taxonomy" id="39687"/>
    <lineage>
        <taxon>Bacteria</taxon>
        <taxon>Bacillati</taxon>
        <taxon>Actinomycetota</taxon>
        <taxon>Actinomycetes</taxon>
        <taxon>Mycobacteriales</taxon>
        <taxon>Mycobacteriaceae</taxon>
        <taxon>Mycolicibacterium</taxon>
    </lineage>
</organism>